<comment type="caution">
    <text evidence="6">The sequence shown here is derived from an EMBL/GenBank/DDBJ whole genome shotgun (WGS) entry which is preliminary data.</text>
</comment>
<keyword evidence="2 3" id="KW-0539">Nucleus</keyword>
<feature type="compositionally biased region" description="Polar residues" evidence="4">
    <location>
        <begin position="601"/>
        <end position="610"/>
    </location>
</feature>
<accession>A0ABR1IMP6</accession>
<dbReference type="PANTHER" id="PTHR19980">
    <property type="entry name" value="RNA CLEAVAGE STIMULATION FACTOR"/>
    <property type="match status" value="1"/>
</dbReference>
<evidence type="ECO:0000313" key="7">
    <source>
        <dbReference type="Proteomes" id="UP001498398"/>
    </source>
</evidence>
<comment type="subcellular location">
    <subcellularLocation>
        <location evidence="3">Nucleus</location>
    </subcellularLocation>
    <subcellularLocation>
        <location evidence="3">Cytoplasm</location>
    </subcellularLocation>
    <text evidence="3">Nucleus and/or cytoplasm.</text>
</comment>
<proteinExistence type="predicted"/>
<dbReference type="EMBL" id="JBANRG010000117">
    <property type="protein sequence ID" value="KAK7434746.1"/>
    <property type="molecule type" value="Genomic_DNA"/>
</dbReference>
<feature type="region of interest" description="Disordered" evidence="4">
    <location>
        <begin position="719"/>
        <end position="739"/>
    </location>
</feature>
<evidence type="ECO:0000259" key="5">
    <source>
        <dbReference type="Pfam" id="PF05843"/>
    </source>
</evidence>
<evidence type="ECO:0000256" key="1">
    <source>
        <dbReference type="ARBA" id="ARBA00022737"/>
    </source>
</evidence>
<dbReference type="InterPro" id="IPR045243">
    <property type="entry name" value="Rna14-like"/>
</dbReference>
<evidence type="ECO:0000256" key="4">
    <source>
        <dbReference type="SAM" id="MobiDB-lite"/>
    </source>
</evidence>
<keyword evidence="3" id="KW-0963">Cytoplasm</keyword>
<dbReference type="InterPro" id="IPR003107">
    <property type="entry name" value="HAT"/>
</dbReference>
<keyword evidence="3" id="KW-0507">mRNA processing</keyword>
<protein>
    <recommendedName>
        <fullName evidence="3">mRNA 3'-end-processing protein RNA14</fullName>
    </recommendedName>
</protein>
<evidence type="ECO:0000256" key="3">
    <source>
        <dbReference type="RuleBase" id="RU369035"/>
    </source>
</evidence>
<feature type="region of interest" description="Disordered" evidence="4">
    <location>
        <begin position="575"/>
        <end position="651"/>
    </location>
</feature>
<dbReference type="PANTHER" id="PTHR19980:SF0">
    <property type="entry name" value="CLEAVAGE STIMULATION FACTOR SUBUNIT 3"/>
    <property type="match status" value="1"/>
</dbReference>
<reference evidence="6 7" key="1">
    <citation type="submission" date="2024-01" db="EMBL/GenBank/DDBJ databases">
        <title>A draft genome for the cacao thread blight pathogen Marasmiellus scandens.</title>
        <authorList>
            <person name="Baruah I.K."/>
            <person name="Leung J."/>
            <person name="Bukari Y."/>
            <person name="Amoako-Attah I."/>
            <person name="Meinhardt L.W."/>
            <person name="Bailey B.A."/>
            <person name="Cohen S.P."/>
        </authorList>
    </citation>
    <scope>NUCLEOTIDE SEQUENCE [LARGE SCALE GENOMIC DNA]</scope>
    <source>
        <strain evidence="6 7">GH-19</strain>
    </source>
</reference>
<dbReference type="SUPFAM" id="SSF48452">
    <property type="entry name" value="TPR-like"/>
    <property type="match status" value="2"/>
</dbReference>
<name>A0ABR1IMP6_9AGAR</name>
<sequence length="739" mass="84241">MKTEIKKNDLTPTEFDLLRVHLQANIFDEDAWRRFLACAEGSGETEKMSAAYEFFLKQYPDTPSAQIAYINVFLHSTKIFPKAEELFKRFLKTSPSVELLRFYLTYIKRINTNSSNRGTLQKAYEFALGLVGQDRDSGDIWADYILFLDAMPTDTTWEKMCAIRSVYARAVRIPLNNLERLWRDYEVFETRIDPATAMDFVSDLYPAYNQAITVLHELNKQTSHLYLPALAGQSTSPVRSLPIPPKFIMNERQLAGRWRAYLKWEESNPLMIPEKDKKNLQSRINLAYQKAIAVMRFYPEIWFMAYTWTDSVGEVEEALSVLKSGIEANPASFLLNFAYIDCLEKKEDFEAVHEAFNKFLDILQRNLDDFQAKDGNAGAMGATLKPDVVEAGDLDKELKTSLSDSLLDATDSKDLEERKKEYGLVWIMYMRFGRRAEGVKSSRSIFGKARKARYVPWQIFEAAALMEYHCTGDKDVATKIFALGMNTYGKEEDFVVRYLSFLISQNDENNARALFESAVATFPPEQCRIIWERWSTYEYHYGNVEAARKLEKRAGEIDIGTFMAKKESQIVHMKEERKSALKATGSTSVSLKRQAEDRTTSESASNSTIAESVPRRGKDGGLENKRRRTSSPANGDSIGFRTGGAGPGKRWESFTTTEVNREKGLKTAKRTKNVNKPLQFPSALSLFIGQLPAPLDFDGPIFNPDDMMKLLKTIIIPSTPRVKPPPRSRGHHSAEYIPY</sequence>
<keyword evidence="1" id="KW-0677">Repeat</keyword>
<dbReference type="Proteomes" id="UP001498398">
    <property type="component" value="Unassembled WGS sequence"/>
</dbReference>
<evidence type="ECO:0000313" key="6">
    <source>
        <dbReference type="EMBL" id="KAK7434746.1"/>
    </source>
</evidence>
<organism evidence="6 7">
    <name type="scientific">Marasmiellus scandens</name>
    <dbReference type="NCBI Taxonomy" id="2682957"/>
    <lineage>
        <taxon>Eukaryota</taxon>
        <taxon>Fungi</taxon>
        <taxon>Dikarya</taxon>
        <taxon>Basidiomycota</taxon>
        <taxon>Agaricomycotina</taxon>
        <taxon>Agaricomycetes</taxon>
        <taxon>Agaricomycetidae</taxon>
        <taxon>Agaricales</taxon>
        <taxon>Marasmiineae</taxon>
        <taxon>Omphalotaceae</taxon>
        <taxon>Marasmiellus</taxon>
    </lineage>
</organism>
<feature type="domain" description="Suppressor of forked" evidence="5">
    <location>
        <begin position="18"/>
        <end position="556"/>
    </location>
</feature>
<gene>
    <name evidence="6" type="primary">RNA14_6</name>
    <name evidence="6" type="ORF">VKT23_020024</name>
</gene>
<dbReference type="Gene3D" id="1.25.40.1040">
    <property type="match status" value="1"/>
</dbReference>
<feature type="compositionally biased region" description="Basic and acidic residues" evidence="4">
    <location>
        <begin position="613"/>
        <end position="624"/>
    </location>
</feature>
<dbReference type="InterPro" id="IPR011990">
    <property type="entry name" value="TPR-like_helical_dom_sf"/>
</dbReference>
<evidence type="ECO:0000256" key="2">
    <source>
        <dbReference type="ARBA" id="ARBA00023242"/>
    </source>
</evidence>
<dbReference type="InterPro" id="IPR008847">
    <property type="entry name" value="Suf"/>
</dbReference>
<comment type="function">
    <text evidence="3">Component of the cleavage factor IA (CFIA) complex, which is involved in the endonucleolytic cleavage during polyadenylation-dependent pre-mRNA 3'-end formation.</text>
</comment>
<keyword evidence="7" id="KW-1185">Reference proteome</keyword>
<dbReference type="SMART" id="SM00386">
    <property type="entry name" value="HAT"/>
    <property type="match status" value="8"/>
</dbReference>
<dbReference type="Pfam" id="PF05843">
    <property type="entry name" value="Suf"/>
    <property type="match status" value="1"/>
</dbReference>